<evidence type="ECO:0000313" key="1">
    <source>
        <dbReference type="EMBL" id="MCT7358602.1"/>
    </source>
</evidence>
<organism evidence="1 2">
    <name type="scientific">Thalassolituus pacificus</name>
    <dbReference type="NCBI Taxonomy" id="2975440"/>
    <lineage>
        <taxon>Bacteria</taxon>
        <taxon>Pseudomonadati</taxon>
        <taxon>Pseudomonadota</taxon>
        <taxon>Gammaproteobacteria</taxon>
        <taxon>Oceanospirillales</taxon>
        <taxon>Oceanospirillaceae</taxon>
        <taxon>Thalassolituus</taxon>
    </lineage>
</organism>
<name>A0A9X2WF70_9GAMM</name>
<dbReference type="RefSeq" id="WP_225690777.1">
    <property type="nucleotide sequence ID" value="NZ_JAOANI010000014.1"/>
</dbReference>
<reference evidence="1" key="1">
    <citation type="journal article" date="2022" name="Front. Microbiol.">
        <title>Genome-based taxonomic rearrangement of Oceanobacter-related bacteria including the description of Thalassolituus hydrocarbonoclasticus sp. nov. and Thalassolituus pacificus sp. nov. and emended description of the genus Thalassolituus.</title>
        <authorList>
            <person name="Dong C."/>
            <person name="Wei L."/>
            <person name="Wang J."/>
            <person name="Lai Q."/>
            <person name="Huang Z."/>
            <person name="Shao Z."/>
        </authorList>
    </citation>
    <scope>NUCLEOTIDE SEQUENCE</scope>
    <source>
        <strain evidence="1">59MF3M-4</strain>
    </source>
</reference>
<comment type="caution">
    <text evidence="1">The sequence shown here is derived from an EMBL/GenBank/DDBJ whole genome shotgun (WGS) entry which is preliminary data.</text>
</comment>
<gene>
    <name evidence="1" type="ORF">NYR02_06165</name>
</gene>
<proteinExistence type="predicted"/>
<accession>A0A9X2WF70</accession>
<evidence type="ECO:0000313" key="2">
    <source>
        <dbReference type="Proteomes" id="UP001147830"/>
    </source>
</evidence>
<reference evidence="1" key="2">
    <citation type="submission" date="2022-08" db="EMBL/GenBank/DDBJ databases">
        <authorList>
            <person name="Dong C."/>
        </authorList>
    </citation>
    <scope>NUCLEOTIDE SEQUENCE</scope>
    <source>
        <strain evidence="1">59MF3M-4</strain>
    </source>
</reference>
<sequence>MDALTTQAIQPPIPTQGELLSISPAVVIQEYVNAERDQCCHLAEVALRYLIFQIITDKPNEEIKRFANQIRLDLNDERQQRARERILSFAAS</sequence>
<keyword evidence="2" id="KW-1185">Reference proteome</keyword>
<dbReference type="Proteomes" id="UP001147830">
    <property type="component" value="Unassembled WGS sequence"/>
</dbReference>
<protein>
    <submittedName>
        <fullName evidence="1">Uncharacterized protein</fullName>
    </submittedName>
</protein>
<dbReference type="AlphaFoldDB" id="A0A9X2WF70"/>
<dbReference type="EMBL" id="JAOANI010000014">
    <property type="protein sequence ID" value="MCT7358602.1"/>
    <property type="molecule type" value="Genomic_DNA"/>
</dbReference>